<accession>A0ABU4Z5Y2</accession>
<dbReference type="Proteomes" id="UP001271249">
    <property type="component" value="Unassembled WGS sequence"/>
</dbReference>
<dbReference type="EMBL" id="JAVIJC010000028">
    <property type="protein sequence ID" value="MDX8494639.1"/>
    <property type="molecule type" value="Genomic_DNA"/>
</dbReference>
<organism evidence="1 2">
    <name type="scientific">Mesorhizobium captivum</name>
    <dbReference type="NCBI Taxonomy" id="3072319"/>
    <lineage>
        <taxon>Bacteria</taxon>
        <taxon>Pseudomonadati</taxon>
        <taxon>Pseudomonadota</taxon>
        <taxon>Alphaproteobacteria</taxon>
        <taxon>Hyphomicrobiales</taxon>
        <taxon>Phyllobacteriaceae</taxon>
        <taxon>Mesorhizobium</taxon>
    </lineage>
</organism>
<name>A0ABU4Z5Y2_9HYPH</name>
<keyword evidence="2" id="KW-1185">Reference proteome</keyword>
<dbReference type="RefSeq" id="WP_320228459.1">
    <property type="nucleotide sequence ID" value="NZ_JAVIJC010000028.1"/>
</dbReference>
<comment type="caution">
    <text evidence="1">The sequence shown here is derived from an EMBL/GenBank/DDBJ whole genome shotgun (WGS) entry which is preliminary data.</text>
</comment>
<protein>
    <recommendedName>
        <fullName evidence="3">Restriction endonuclease</fullName>
    </recommendedName>
</protein>
<proteinExistence type="predicted"/>
<evidence type="ECO:0000313" key="2">
    <source>
        <dbReference type="Proteomes" id="UP001271249"/>
    </source>
</evidence>
<reference evidence="1 2" key="1">
    <citation type="submission" date="2023-08" db="EMBL/GenBank/DDBJ databases">
        <title>Implementing the SeqCode for naming new Mesorhizobium species isolated from Vachellia karroo root nodules.</title>
        <authorList>
            <person name="Van Lill M."/>
        </authorList>
    </citation>
    <scope>NUCLEOTIDE SEQUENCE [LARGE SCALE GENOMIC DNA]</scope>
    <source>
        <strain evidence="1 2">VK22B</strain>
    </source>
</reference>
<gene>
    <name evidence="1" type="ORF">RFN29_24000</name>
</gene>
<evidence type="ECO:0008006" key="3">
    <source>
        <dbReference type="Google" id="ProtNLM"/>
    </source>
</evidence>
<evidence type="ECO:0000313" key="1">
    <source>
        <dbReference type="EMBL" id="MDX8494639.1"/>
    </source>
</evidence>
<sequence length="338" mass="37883">MDLYIQVEVAGHKRAAQREMEKIVKGALPSQGIRNIGFPSGNRDETIYAQADGKLWCAFGSAEDARVPRRWNAFGIYEGRRYSQTITVEINIPTDSNSASVAGFFARDPATNAVYLMHDGSVGGGKPGVSRSAFLAWSRRELVEVERSGDKSRDGIVIGRVDSRGLPERIWSFVREVRAFKDAVDKGELDSESMRRRAAEWDEYRKESAGRRRGRRRAEIDYVSYHGDVVDLLKNECERRKTSQGVVSNSPLIDLFVKTRGSITEIYEVKTSLNRQTLYTAMGQLMTHTLGAVPNVRRVLVVPEGAIPDDLSRCLDGLQIDVRRFKLTVGSERTPVLL</sequence>